<evidence type="ECO:0000259" key="8">
    <source>
        <dbReference type="PROSITE" id="PS51194"/>
    </source>
</evidence>
<feature type="short sequence motif" description="Q motif" evidence="5">
    <location>
        <begin position="4"/>
        <end position="32"/>
    </location>
</feature>
<dbReference type="PROSITE" id="PS00039">
    <property type="entry name" value="DEAD_ATP_HELICASE"/>
    <property type="match status" value="1"/>
</dbReference>
<dbReference type="GO" id="GO:0003743">
    <property type="term" value="F:translation initiation factor activity"/>
    <property type="evidence" value="ECO:0007669"/>
    <property type="project" value="UniProtKB-KW"/>
</dbReference>
<dbReference type="AlphaFoldDB" id="A0AA86U139"/>
<comment type="similarity">
    <text evidence="6">Belongs to the DEAD box helicase family.</text>
</comment>
<keyword evidence="10" id="KW-0648">Protein biosynthesis</keyword>
<evidence type="ECO:0000256" key="1">
    <source>
        <dbReference type="ARBA" id="ARBA00022741"/>
    </source>
</evidence>
<dbReference type="GO" id="GO:0005829">
    <property type="term" value="C:cytosol"/>
    <property type="evidence" value="ECO:0007669"/>
    <property type="project" value="TreeGrafter"/>
</dbReference>
<dbReference type="SMART" id="SM00487">
    <property type="entry name" value="DEXDc"/>
    <property type="match status" value="1"/>
</dbReference>
<evidence type="ECO:0000313" key="12">
    <source>
        <dbReference type="EMBL" id="CAL5999384.1"/>
    </source>
</evidence>
<keyword evidence="2 6" id="KW-0378">Hydrolase</keyword>
<evidence type="ECO:0000256" key="4">
    <source>
        <dbReference type="ARBA" id="ARBA00022840"/>
    </source>
</evidence>
<name>A0AA86U139_9EUKA</name>
<dbReference type="PANTHER" id="PTHR47959:SF1">
    <property type="entry name" value="ATP-DEPENDENT RNA HELICASE DBPA"/>
    <property type="match status" value="1"/>
</dbReference>
<dbReference type="EMBL" id="CATOUU010000653">
    <property type="protein sequence ID" value="CAI9937900.1"/>
    <property type="molecule type" value="Genomic_DNA"/>
</dbReference>
<evidence type="ECO:0000256" key="5">
    <source>
        <dbReference type="PROSITE-ProRule" id="PRU00552"/>
    </source>
</evidence>
<accession>A0AA86U139</accession>
<dbReference type="Pfam" id="PF00270">
    <property type="entry name" value="DEAD"/>
    <property type="match status" value="1"/>
</dbReference>
<dbReference type="GO" id="GO:0005524">
    <property type="term" value="F:ATP binding"/>
    <property type="evidence" value="ECO:0007669"/>
    <property type="project" value="UniProtKB-KW"/>
</dbReference>
<dbReference type="GO" id="GO:0016787">
    <property type="term" value="F:hydrolase activity"/>
    <property type="evidence" value="ECO:0007669"/>
    <property type="project" value="UniProtKB-KW"/>
</dbReference>
<keyword evidence="1 6" id="KW-0547">Nucleotide-binding</keyword>
<reference evidence="10" key="1">
    <citation type="submission" date="2023-06" db="EMBL/GenBank/DDBJ databases">
        <authorList>
            <person name="Kurt Z."/>
        </authorList>
    </citation>
    <scope>NUCLEOTIDE SEQUENCE</scope>
</reference>
<dbReference type="CDD" id="cd18787">
    <property type="entry name" value="SF2_C_DEAD"/>
    <property type="match status" value="1"/>
</dbReference>
<dbReference type="PROSITE" id="PS51192">
    <property type="entry name" value="HELICASE_ATP_BIND_1"/>
    <property type="match status" value="1"/>
</dbReference>
<organism evidence="10">
    <name type="scientific">Hexamita inflata</name>
    <dbReference type="NCBI Taxonomy" id="28002"/>
    <lineage>
        <taxon>Eukaryota</taxon>
        <taxon>Metamonada</taxon>
        <taxon>Diplomonadida</taxon>
        <taxon>Hexamitidae</taxon>
        <taxon>Hexamitinae</taxon>
        <taxon>Hexamita</taxon>
    </lineage>
</organism>
<dbReference type="SUPFAM" id="SSF52540">
    <property type="entry name" value="P-loop containing nucleoside triphosphate hydrolases"/>
    <property type="match status" value="2"/>
</dbReference>
<protein>
    <submittedName>
        <fullName evidence="10">Eukaryotic translation initiation factor 4A</fullName>
    </submittedName>
    <submittedName>
        <fullName evidence="12">Eukaryotic_translation initiation factor 4A</fullName>
    </submittedName>
</protein>
<evidence type="ECO:0000256" key="6">
    <source>
        <dbReference type="RuleBase" id="RU000492"/>
    </source>
</evidence>
<evidence type="ECO:0000313" key="11">
    <source>
        <dbReference type="EMBL" id="CAI9959299.1"/>
    </source>
</evidence>
<dbReference type="InterPro" id="IPR027417">
    <property type="entry name" value="P-loop_NTPase"/>
</dbReference>
<dbReference type="InterPro" id="IPR001650">
    <property type="entry name" value="Helicase_C-like"/>
</dbReference>
<evidence type="ECO:0000313" key="14">
    <source>
        <dbReference type="EMBL" id="CAL6029889.1"/>
    </source>
</evidence>
<dbReference type="Proteomes" id="UP001642409">
    <property type="component" value="Unassembled WGS sequence"/>
</dbReference>
<dbReference type="InterPro" id="IPR014014">
    <property type="entry name" value="RNA_helicase_DEAD_Q_motif"/>
</dbReference>
<dbReference type="InterPro" id="IPR011545">
    <property type="entry name" value="DEAD/DEAH_box_helicase_dom"/>
</dbReference>
<dbReference type="EMBL" id="CAXDID020000112">
    <property type="protein sequence ID" value="CAL6029889.1"/>
    <property type="molecule type" value="Genomic_DNA"/>
</dbReference>
<dbReference type="InterPro" id="IPR014001">
    <property type="entry name" value="Helicase_ATP-bd"/>
</dbReference>
<dbReference type="PROSITE" id="PS51194">
    <property type="entry name" value="HELICASE_CTER"/>
    <property type="match status" value="1"/>
</dbReference>
<evidence type="ECO:0000259" key="7">
    <source>
        <dbReference type="PROSITE" id="PS51192"/>
    </source>
</evidence>
<keyword evidence="3 6" id="KW-0347">Helicase</keyword>
<dbReference type="PANTHER" id="PTHR47959">
    <property type="entry name" value="ATP-DEPENDENT RNA HELICASE RHLE-RELATED"/>
    <property type="match status" value="1"/>
</dbReference>
<dbReference type="EMBL" id="CAXDID020000071">
    <property type="protein sequence ID" value="CAL6014534.1"/>
    <property type="molecule type" value="Genomic_DNA"/>
</dbReference>
<feature type="domain" description="DEAD-box RNA helicase Q" evidence="9">
    <location>
        <begin position="4"/>
        <end position="32"/>
    </location>
</feature>
<keyword evidence="10" id="KW-0396">Initiation factor</keyword>
<gene>
    <name evidence="12" type="ORF">HINF_LOCUS16194</name>
    <name evidence="13" type="ORF">HINF_LOCUS24311</name>
    <name evidence="10" type="ORF">HINF_LOCUS25545</name>
    <name evidence="14" type="ORF">HINF_LOCUS32766</name>
    <name evidence="11" type="ORF">HINF_LOCUS46944</name>
</gene>
<feature type="domain" description="Helicase ATP-binding" evidence="7">
    <location>
        <begin position="35"/>
        <end position="205"/>
    </location>
</feature>
<sequence length="376" mass="41881">MSKPSFESLKLKKELVNGIFAHGFEEPSSIQQQAIPAILTGKDTICQAQSGTGKTATFAIAALQQLDESIKSTQILIMSPTRELALQSHAVVTSIGQRMNFRTHYFVGGGEVSEDVEALNGGVQIAVGTPGRIVHMITNGKLKCNEMKMIIIDEADEMLQRGFAEQLVQIFKCTPKNAQVVLVSATMPKEVLEITNDIMNDPIKILVKEDELTLDGIRQYQVVLQEEWKVSTLLDIFKVVSVSQAVVFCNAVNRVKALYEALIQKDFACAQIHSDMDQAERNKVMDLFRKGEHRILIATNVIARGIDVQNVSLVINYDIPKSPETYLHRIGRSGRFGRKGFAINFVTERDQELLKTIQEKFSTKIDAMPTDLSKLI</sequence>
<dbReference type="InterPro" id="IPR000629">
    <property type="entry name" value="RNA-helicase_DEAD-box_CS"/>
</dbReference>
<dbReference type="PROSITE" id="PS51195">
    <property type="entry name" value="Q_MOTIF"/>
    <property type="match status" value="1"/>
</dbReference>
<evidence type="ECO:0000313" key="13">
    <source>
        <dbReference type="EMBL" id="CAL6014534.1"/>
    </source>
</evidence>
<reference evidence="12 15" key="2">
    <citation type="submission" date="2024-07" db="EMBL/GenBank/DDBJ databases">
        <authorList>
            <person name="Akdeniz Z."/>
        </authorList>
    </citation>
    <scope>NUCLEOTIDE SEQUENCE [LARGE SCALE GENOMIC DNA]</scope>
</reference>
<dbReference type="InterPro" id="IPR050079">
    <property type="entry name" value="DEAD_box_RNA_helicase"/>
</dbReference>
<proteinExistence type="inferred from homology"/>
<dbReference type="Pfam" id="PF00271">
    <property type="entry name" value="Helicase_C"/>
    <property type="match status" value="1"/>
</dbReference>
<evidence type="ECO:0000256" key="2">
    <source>
        <dbReference type="ARBA" id="ARBA00022801"/>
    </source>
</evidence>
<keyword evidence="15" id="KW-1185">Reference proteome</keyword>
<feature type="domain" description="Helicase C-terminal" evidence="8">
    <location>
        <begin position="216"/>
        <end position="376"/>
    </location>
</feature>
<dbReference type="Gene3D" id="3.40.50.300">
    <property type="entry name" value="P-loop containing nucleotide triphosphate hydrolases"/>
    <property type="match status" value="2"/>
</dbReference>
<evidence type="ECO:0000313" key="10">
    <source>
        <dbReference type="EMBL" id="CAI9937900.1"/>
    </source>
</evidence>
<dbReference type="GO" id="GO:0003676">
    <property type="term" value="F:nucleic acid binding"/>
    <property type="evidence" value="ECO:0007669"/>
    <property type="project" value="InterPro"/>
</dbReference>
<keyword evidence="4 6" id="KW-0067">ATP-binding</keyword>
<dbReference type="SMART" id="SM00490">
    <property type="entry name" value="HELICc"/>
    <property type="match status" value="1"/>
</dbReference>
<dbReference type="GO" id="GO:0003724">
    <property type="term" value="F:RNA helicase activity"/>
    <property type="evidence" value="ECO:0007669"/>
    <property type="project" value="InterPro"/>
</dbReference>
<dbReference type="EMBL" id="CAXDID020000039">
    <property type="protein sequence ID" value="CAL5999384.1"/>
    <property type="molecule type" value="Genomic_DNA"/>
</dbReference>
<evidence type="ECO:0000259" key="9">
    <source>
        <dbReference type="PROSITE" id="PS51195"/>
    </source>
</evidence>
<comment type="caution">
    <text evidence="10">The sequence shown here is derived from an EMBL/GenBank/DDBJ whole genome shotgun (WGS) entry which is preliminary data.</text>
</comment>
<evidence type="ECO:0000256" key="3">
    <source>
        <dbReference type="ARBA" id="ARBA00022806"/>
    </source>
</evidence>
<dbReference type="EMBL" id="CATOUU010000916">
    <property type="protein sequence ID" value="CAI9959299.1"/>
    <property type="molecule type" value="Genomic_DNA"/>
</dbReference>
<evidence type="ECO:0000313" key="15">
    <source>
        <dbReference type="Proteomes" id="UP001642409"/>
    </source>
</evidence>